<comment type="caution">
    <text evidence="10">The sequence shown here is derived from an EMBL/GenBank/DDBJ whole genome shotgun (WGS) entry which is preliminary data.</text>
</comment>
<dbReference type="Pfam" id="PF03422">
    <property type="entry name" value="CBM_6"/>
    <property type="match status" value="1"/>
</dbReference>
<comment type="PTM">
    <text evidence="7">Binds 1 heme c group covalently per subunit.</text>
</comment>
<evidence type="ECO:0000256" key="3">
    <source>
        <dbReference type="ARBA" id="ARBA00022723"/>
    </source>
</evidence>
<dbReference type="PANTHER" id="PTHR40469">
    <property type="entry name" value="SECRETED GLYCOSYL HYDROLASE"/>
    <property type="match status" value="1"/>
</dbReference>
<dbReference type="GO" id="GO:0030246">
    <property type="term" value="F:carbohydrate binding"/>
    <property type="evidence" value="ECO:0007669"/>
    <property type="project" value="InterPro"/>
</dbReference>
<protein>
    <submittedName>
        <fullName evidence="10">PKD domain-containing protein</fullName>
    </submittedName>
</protein>
<evidence type="ECO:0000256" key="1">
    <source>
        <dbReference type="ARBA" id="ARBA00022448"/>
    </source>
</evidence>
<name>A0A4Q5M2P3_9BACT</name>
<dbReference type="InterPro" id="IPR012938">
    <property type="entry name" value="Glc/Sorbosone_DH"/>
</dbReference>
<dbReference type="SUPFAM" id="SSF50952">
    <property type="entry name" value="Soluble quinoprotein glucose dehydrogenase"/>
    <property type="match status" value="1"/>
</dbReference>
<dbReference type="CDD" id="cd00146">
    <property type="entry name" value="PKD"/>
    <property type="match status" value="1"/>
</dbReference>
<accession>A0A4Q5M2P3</accession>
<keyword evidence="6 7" id="KW-0408">Iron</keyword>
<feature type="binding site" description="covalent" evidence="7">
    <location>
        <position position="916"/>
    </location>
    <ligand>
        <name>heme c</name>
        <dbReference type="ChEBI" id="CHEBI:61717"/>
    </ligand>
</feature>
<evidence type="ECO:0000256" key="5">
    <source>
        <dbReference type="ARBA" id="ARBA00022982"/>
    </source>
</evidence>
<dbReference type="InterPro" id="IPR009056">
    <property type="entry name" value="Cyt_c-like_dom"/>
</dbReference>
<dbReference type="Proteomes" id="UP000293162">
    <property type="component" value="Unassembled WGS sequence"/>
</dbReference>
<sequence length="1117" mass="124424">MKKQFNPILLMLLLFVGASSFAQQRRILVFSLTKGFHHNSIKEGNQFFIELGRKQAIGVDTTTDASKFNEANLKNYAAVVFLSTTGDVLNPAQQADFERYIQAGGGYVGIHAASDTEYNWPWYNDLMGGYFASHPGGRVSNVQKGKMITLDKTFPASAHFPDTFEKTDEFYDFKSLKKDILKFIVRVDESSYEMGKMGDFHPMAWYHEFDGGKAFYSNYGHTPETFSEPLITEHFWQGLKWAMATKLDYSKARSVRSPEENRFERTTLASNLNEPTELAVLPNGKVLFVERKGALKVWNPATKKVKLAGQMPVYTKFEYGLMGIGADPNYEKNHWIYLYYTPDETREVTKDNFLARFEYDDKKDTIVMSSEKVLLRVFVKRDECCHTGGSIDWDGKGNLFLSTGDDTNPFASEGYAPIDFAPGREGWDALRSSGNTNDLRGKVLRIKPQDNGTYTIPEGNLYPAGTDKTRPEIYAMGMRNPYRISVDKRNGYLYWGDVGPDAGKADPKRGPDGLVEFNQARKPGFFGWPIFTGDNFAYNHYDFAKKESGEKYDAAKPINDSPNNTGLRELMPATKAWLYYGYGVSKLYPEFGKGGANPMAGPVYYSEDYTNNPKRFPSYFDGKFFAYEWMRDWIYLVSMDKEGNYQGMERFMPSAKFAHPMDMAFSKDGRLFVLDYGMNWFAQNEDATLSVIEYNPGNRKPFVMMAADKKAGAAPLTVAFSSAGTLDYDKDAMKYSWNFGKGLPVSTQANPKFTFTKPGEYNVVLTVTDAAGNKSSQSTIVKVGNAVPTVNISVQGNKTFFFDKDKINYDVKVTDKEDGTLSKGIDPEDVVVNINYLEGYDKTMLEQGHKENMNFAAGKRLIDLSDCKACHAVDKKSIGPAYMDIAKKYRRGQTAINQLAEKVIKGGGGVWGEQAMAAHPQIPMSEARDMVDYILSLNDTRKASQPVTGAYEAAAHKGKKEGAYIIQATYTDKGGKVIGPLSTSQSLALRSPKIKAVTYDESKGVAKFNVEQLGGELAIASENDSYIAFKDIDLTGIKTIIIGAFSQQGTTVGGTMEVRLGSPTGTVIGTADVQEANMNPLKIKVDVAGVQNIYFVFKNPKAEGKPLFGVNTIEFVD</sequence>
<organism evidence="10 11">
    <name type="scientific">Emticicia agri</name>
    <dbReference type="NCBI Taxonomy" id="2492393"/>
    <lineage>
        <taxon>Bacteria</taxon>
        <taxon>Pseudomonadati</taxon>
        <taxon>Bacteroidota</taxon>
        <taxon>Cytophagia</taxon>
        <taxon>Cytophagales</taxon>
        <taxon>Leadbetterellaceae</taxon>
        <taxon>Emticicia</taxon>
    </lineage>
</organism>
<dbReference type="SMART" id="SM00606">
    <property type="entry name" value="CBD_IV"/>
    <property type="match status" value="1"/>
</dbReference>
<dbReference type="InterPro" id="IPR029010">
    <property type="entry name" value="ThuA-like"/>
</dbReference>
<dbReference type="Gene3D" id="2.60.40.10">
    <property type="entry name" value="Immunoglobulins"/>
    <property type="match status" value="1"/>
</dbReference>
<keyword evidence="1" id="KW-0813">Transport</keyword>
<dbReference type="InterPro" id="IPR006584">
    <property type="entry name" value="Cellulose-bd_IV"/>
</dbReference>
<dbReference type="InterPro" id="IPR002324">
    <property type="entry name" value="Cyt_c_ID"/>
</dbReference>
<dbReference type="InterPro" id="IPR013783">
    <property type="entry name" value="Ig-like_fold"/>
</dbReference>
<dbReference type="InterPro" id="IPR029062">
    <property type="entry name" value="Class_I_gatase-like"/>
</dbReference>
<dbReference type="InterPro" id="IPR036909">
    <property type="entry name" value="Cyt_c-like_dom_sf"/>
</dbReference>
<dbReference type="Gene3D" id="2.60.120.260">
    <property type="entry name" value="Galactose-binding domain-like"/>
    <property type="match status" value="1"/>
</dbReference>
<dbReference type="AlphaFoldDB" id="A0A4Q5M2P3"/>
<keyword evidence="2 7" id="KW-0349">Heme</keyword>
<dbReference type="InterPro" id="IPR011041">
    <property type="entry name" value="Quinoprot_gluc/sorb_DH_b-prop"/>
</dbReference>
<dbReference type="Pfam" id="PF06283">
    <property type="entry name" value="ThuA"/>
    <property type="match status" value="1"/>
</dbReference>
<keyword evidence="5" id="KW-0249">Electron transport</keyword>
<dbReference type="InterPro" id="IPR022409">
    <property type="entry name" value="PKD/Chitinase_dom"/>
</dbReference>
<feature type="domain" description="Cytochrome c" evidence="9">
    <location>
        <begin position="853"/>
        <end position="938"/>
    </location>
</feature>
<dbReference type="Gene3D" id="1.10.760.10">
    <property type="entry name" value="Cytochrome c-like domain"/>
    <property type="match status" value="1"/>
</dbReference>
<dbReference type="GO" id="GO:0005506">
    <property type="term" value="F:iron ion binding"/>
    <property type="evidence" value="ECO:0007669"/>
    <property type="project" value="InterPro"/>
</dbReference>
<evidence type="ECO:0000313" key="11">
    <source>
        <dbReference type="Proteomes" id="UP000293162"/>
    </source>
</evidence>
<dbReference type="PRINTS" id="PR00606">
    <property type="entry name" value="CYTCHROMECID"/>
</dbReference>
<feature type="binding site" description="covalent" evidence="7">
    <location>
        <position position="867"/>
    </location>
    <ligand>
        <name>heme c</name>
        <dbReference type="ChEBI" id="CHEBI:61717"/>
    </ligand>
</feature>
<dbReference type="Gene3D" id="2.120.10.30">
    <property type="entry name" value="TolB, C-terminal domain"/>
    <property type="match status" value="1"/>
</dbReference>
<dbReference type="InterPro" id="IPR008979">
    <property type="entry name" value="Galactose-bd-like_sf"/>
</dbReference>
<dbReference type="SUPFAM" id="SSF49299">
    <property type="entry name" value="PKD domain"/>
    <property type="match status" value="1"/>
</dbReference>
<dbReference type="InterPro" id="IPR000601">
    <property type="entry name" value="PKD_dom"/>
</dbReference>
<dbReference type="InterPro" id="IPR011042">
    <property type="entry name" value="6-blade_b-propeller_TolB-like"/>
</dbReference>
<keyword evidence="11" id="KW-1185">Reference proteome</keyword>
<dbReference type="Pfam" id="PF00034">
    <property type="entry name" value="Cytochrom_C"/>
    <property type="match status" value="1"/>
</dbReference>
<keyword evidence="4" id="KW-0732">Signal</keyword>
<dbReference type="Pfam" id="PF07995">
    <property type="entry name" value="GSDH"/>
    <property type="match status" value="1"/>
</dbReference>
<dbReference type="CDD" id="cd04084">
    <property type="entry name" value="CBM6_xylanase-like"/>
    <property type="match status" value="1"/>
</dbReference>
<dbReference type="Pfam" id="PF18911">
    <property type="entry name" value="PKD_4"/>
    <property type="match status" value="1"/>
</dbReference>
<dbReference type="SUPFAM" id="SSF52317">
    <property type="entry name" value="Class I glutamine amidotransferase-like"/>
    <property type="match status" value="1"/>
</dbReference>
<dbReference type="SUPFAM" id="SSF46626">
    <property type="entry name" value="Cytochrome c"/>
    <property type="match status" value="1"/>
</dbReference>
<dbReference type="SUPFAM" id="SSF49785">
    <property type="entry name" value="Galactose-binding domain-like"/>
    <property type="match status" value="1"/>
</dbReference>
<dbReference type="PROSITE" id="PS50093">
    <property type="entry name" value="PKD"/>
    <property type="match status" value="1"/>
</dbReference>
<evidence type="ECO:0000256" key="2">
    <source>
        <dbReference type="ARBA" id="ARBA00022617"/>
    </source>
</evidence>
<dbReference type="GO" id="GO:0020037">
    <property type="term" value="F:heme binding"/>
    <property type="evidence" value="ECO:0007669"/>
    <property type="project" value="InterPro"/>
</dbReference>
<feature type="domain" description="PKD" evidence="8">
    <location>
        <begin position="701"/>
        <end position="783"/>
    </location>
</feature>
<keyword evidence="3 7" id="KW-0479">Metal-binding</keyword>
<dbReference type="SMART" id="SM00089">
    <property type="entry name" value="PKD"/>
    <property type="match status" value="1"/>
</dbReference>
<dbReference type="PANTHER" id="PTHR40469:SF2">
    <property type="entry name" value="GALACTOSE-BINDING DOMAIN-LIKE SUPERFAMILY PROTEIN"/>
    <property type="match status" value="1"/>
</dbReference>
<dbReference type="RefSeq" id="WP_130020208.1">
    <property type="nucleotide sequence ID" value="NZ_SEWF01000007.1"/>
</dbReference>
<dbReference type="GO" id="GO:0009055">
    <property type="term" value="F:electron transfer activity"/>
    <property type="evidence" value="ECO:0007669"/>
    <property type="project" value="InterPro"/>
</dbReference>
<evidence type="ECO:0000256" key="6">
    <source>
        <dbReference type="ARBA" id="ARBA00023004"/>
    </source>
</evidence>
<evidence type="ECO:0000256" key="7">
    <source>
        <dbReference type="PIRSR" id="PIRSR602324-1"/>
    </source>
</evidence>
<dbReference type="EMBL" id="SEWF01000007">
    <property type="protein sequence ID" value="RYU96532.1"/>
    <property type="molecule type" value="Genomic_DNA"/>
</dbReference>
<dbReference type="InterPro" id="IPR005084">
    <property type="entry name" value="CBM6"/>
</dbReference>
<gene>
    <name evidence="10" type="ORF">EWM59_06885</name>
</gene>
<evidence type="ECO:0000259" key="9">
    <source>
        <dbReference type="PROSITE" id="PS51007"/>
    </source>
</evidence>
<dbReference type="InterPro" id="IPR035986">
    <property type="entry name" value="PKD_dom_sf"/>
</dbReference>
<evidence type="ECO:0000259" key="8">
    <source>
        <dbReference type="PROSITE" id="PS50093"/>
    </source>
</evidence>
<reference evidence="10 11" key="1">
    <citation type="submission" date="2019-02" db="EMBL/GenBank/DDBJ databases">
        <title>Bacterial novel species Emticicia sp. 17J42-9 isolated from soil.</title>
        <authorList>
            <person name="Jung H.-Y."/>
        </authorList>
    </citation>
    <scope>NUCLEOTIDE SEQUENCE [LARGE SCALE GENOMIC DNA]</scope>
    <source>
        <strain evidence="10 11">17J42-9</strain>
    </source>
</reference>
<dbReference type="OrthoDB" id="9816308at2"/>
<evidence type="ECO:0000313" key="10">
    <source>
        <dbReference type="EMBL" id="RYU96532.1"/>
    </source>
</evidence>
<proteinExistence type="predicted"/>
<dbReference type="Gene3D" id="3.40.50.880">
    <property type="match status" value="1"/>
</dbReference>
<dbReference type="PROSITE" id="PS51007">
    <property type="entry name" value="CYTC"/>
    <property type="match status" value="1"/>
</dbReference>
<feature type="binding site" description="covalent" evidence="7">
    <location>
        <position position="871"/>
    </location>
    <ligand>
        <name>heme c</name>
        <dbReference type="ChEBI" id="CHEBI:61717"/>
    </ligand>
</feature>
<evidence type="ECO:0000256" key="4">
    <source>
        <dbReference type="ARBA" id="ARBA00022729"/>
    </source>
</evidence>